<keyword evidence="2" id="KW-1185">Reference proteome</keyword>
<comment type="caution">
    <text evidence="1">The sequence shown here is derived from an EMBL/GenBank/DDBJ whole genome shotgun (WGS) entry which is preliminary data.</text>
</comment>
<name>A0A9W8U596_9HYPO</name>
<reference evidence="1" key="1">
    <citation type="submission" date="2022-10" db="EMBL/GenBank/DDBJ databases">
        <title>Fusarium specimens isolated from Avocado Roots.</title>
        <authorList>
            <person name="Stajich J."/>
            <person name="Roper C."/>
            <person name="Heimlech-Rivalta G."/>
        </authorList>
    </citation>
    <scope>NUCLEOTIDE SEQUENCE</scope>
    <source>
        <strain evidence="1">CF00143</strain>
    </source>
</reference>
<evidence type="ECO:0000313" key="2">
    <source>
        <dbReference type="Proteomes" id="UP001152130"/>
    </source>
</evidence>
<accession>A0A9W8U596</accession>
<evidence type="ECO:0000313" key="1">
    <source>
        <dbReference type="EMBL" id="KAJ4004030.1"/>
    </source>
</evidence>
<dbReference type="AlphaFoldDB" id="A0A9W8U596"/>
<proteinExistence type="predicted"/>
<dbReference type="Proteomes" id="UP001152130">
    <property type="component" value="Unassembled WGS sequence"/>
</dbReference>
<protein>
    <submittedName>
        <fullName evidence="1">Uncharacterized protein</fullName>
    </submittedName>
</protein>
<sequence>MTEANSRLDKDATKFVSASRQTVADRVVECHINELVDVDDWAYLGPKDAFDKAFFRVSNTKNEASLKTANPEVEEIEDLDTDEKKIIFEHVQQFIFEGAPFQNFVSNLKLYYGQDHYKDETVFQPYCYEVLEKPQAGPPYPYILVMCKYHRPEPC</sequence>
<organism evidence="1 2">
    <name type="scientific">Fusarium irregulare</name>
    <dbReference type="NCBI Taxonomy" id="2494466"/>
    <lineage>
        <taxon>Eukaryota</taxon>
        <taxon>Fungi</taxon>
        <taxon>Dikarya</taxon>
        <taxon>Ascomycota</taxon>
        <taxon>Pezizomycotina</taxon>
        <taxon>Sordariomycetes</taxon>
        <taxon>Hypocreomycetidae</taxon>
        <taxon>Hypocreales</taxon>
        <taxon>Nectriaceae</taxon>
        <taxon>Fusarium</taxon>
        <taxon>Fusarium incarnatum-equiseti species complex</taxon>
    </lineage>
</organism>
<dbReference type="EMBL" id="JAPDHF010000025">
    <property type="protein sequence ID" value="KAJ4004030.1"/>
    <property type="molecule type" value="Genomic_DNA"/>
</dbReference>
<gene>
    <name evidence="1" type="ORF">NW766_011886</name>
</gene>